<comment type="caution">
    <text evidence="2">The sequence shown here is derived from an EMBL/GenBank/DDBJ whole genome shotgun (WGS) entry which is preliminary data.</text>
</comment>
<dbReference type="RefSeq" id="WP_035964316.1">
    <property type="nucleotide sequence ID" value="NZ_JALXLD010000018.1"/>
</dbReference>
<accession>A0A0B0DFW2</accession>
<dbReference type="Proteomes" id="UP000030664">
    <property type="component" value="Unassembled WGS sequence"/>
</dbReference>
<dbReference type="EMBL" id="JROM01000033">
    <property type="protein sequence ID" value="KHE74159.1"/>
    <property type="molecule type" value="Genomic_DNA"/>
</dbReference>
<sequence>MEEEMLTGGNSTTVVRVDDTVRRTVGPWTTAVHQLLVRLRAEGVTEVPESRGVDEDGREVLSYIVGVVPGYPLSEWVWADTVLVAAAQLMRRIHDASTALVGEDLVWQLPTHHPVEVICHNDFAPYNLVFRNGQLRGVIDFDTASPGPRIWDLAYLAYRLVPLTDDAHDGGPPTPDRAGRLQLLIDSYEMPYEPAELLAAVAARLEELAAFTDARAAETGRDDFAEHAAMYRRDRDRVLATG</sequence>
<reference evidence="2 3" key="1">
    <citation type="submission" date="2014-09" db="EMBL/GenBank/DDBJ databases">
        <title>High-quality draft genome sequence of Kocuria marina SO9-6, an actinobacterium isolated from a copper mine.</title>
        <authorList>
            <person name="Castro D.B."/>
            <person name="Pereira L.B."/>
            <person name="Silva M.V."/>
            <person name="Silva B.P."/>
            <person name="Zanardi B.R."/>
            <person name="Carlos C."/>
            <person name="Belgini D.R."/>
            <person name="Limache E.G."/>
            <person name="Lacerda G.V."/>
            <person name="Nery M.B."/>
            <person name="Gomes M.B."/>
            <person name="Souza S."/>
            <person name="Silva T.M."/>
            <person name="Rodrigues V.D."/>
            <person name="Paulino L.C."/>
            <person name="Vicentini R."/>
            <person name="Ferraz L.F."/>
            <person name="Ottoboni L.M."/>
        </authorList>
    </citation>
    <scope>NUCLEOTIDE SEQUENCE [LARGE SCALE GENOMIC DNA]</scope>
    <source>
        <strain evidence="2 3">SO9-6</strain>
    </source>
</reference>
<dbReference type="InterPro" id="IPR011009">
    <property type="entry name" value="Kinase-like_dom_sf"/>
</dbReference>
<evidence type="ECO:0000313" key="3">
    <source>
        <dbReference type="Proteomes" id="UP000030664"/>
    </source>
</evidence>
<proteinExistence type="predicted"/>
<evidence type="ECO:0000313" key="2">
    <source>
        <dbReference type="EMBL" id="KHE74159.1"/>
    </source>
</evidence>
<evidence type="ECO:0000259" key="1">
    <source>
        <dbReference type="Pfam" id="PF01636"/>
    </source>
</evidence>
<dbReference type="STRING" id="223184.AS25_08560"/>
<dbReference type="SUPFAM" id="SSF56112">
    <property type="entry name" value="Protein kinase-like (PK-like)"/>
    <property type="match status" value="1"/>
</dbReference>
<name>A0A0B0DFW2_9MICC</name>
<protein>
    <recommendedName>
        <fullName evidence="1">Aminoglycoside phosphotransferase domain-containing protein</fullName>
    </recommendedName>
</protein>
<dbReference type="Gene3D" id="3.90.1200.10">
    <property type="match status" value="1"/>
</dbReference>
<feature type="domain" description="Aminoglycoside phosphotransferase" evidence="1">
    <location>
        <begin position="110"/>
        <end position="160"/>
    </location>
</feature>
<dbReference type="AlphaFoldDB" id="A0A0B0DFW2"/>
<dbReference type="InterPro" id="IPR002575">
    <property type="entry name" value="Aminoglycoside_PTrfase"/>
</dbReference>
<dbReference type="eggNOG" id="COG2334">
    <property type="taxonomic scope" value="Bacteria"/>
</dbReference>
<gene>
    <name evidence="2" type="ORF">AS25_08560</name>
</gene>
<dbReference type="Pfam" id="PF01636">
    <property type="entry name" value="APH"/>
    <property type="match status" value="1"/>
</dbReference>
<organism evidence="2 3">
    <name type="scientific">Kocuria marina</name>
    <dbReference type="NCBI Taxonomy" id="223184"/>
    <lineage>
        <taxon>Bacteria</taxon>
        <taxon>Bacillati</taxon>
        <taxon>Actinomycetota</taxon>
        <taxon>Actinomycetes</taxon>
        <taxon>Micrococcales</taxon>
        <taxon>Micrococcaceae</taxon>
        <taxon>Kocuria</taxon>
    </lineage>
</organism>